<feature type="compositionally biased region" description="Pro residues" evidence="1">
    <location>
        <begin position="177"/>
        <end position="194"/>
    </location>
</feature>
<protein>
    <submittedName>
        <fullName evidence="3">Uncharacterized protein</fullName>
    </submittedName>
</protein>
<organism evidence="3 4">
    <name type="scientific">Rhipicephalus microplus</name>
    <name type="common">Cattle tick</name>
    <name type="synonym">Boophilus microplus</name>
    <dbReference type="NCBI Taxonomy" id="6941"/>
    <lineage>
        <taxon>Eukaryota</taxon>
        <taxon>Metazoa</taxon>
        <taxon>Ecdysozoa</taxon>
        <taxon>Arthropoda</taxon>
        <taxon>Chelicerata</taxon>
        <taxon>Arachnida</taxon>
        <taxon>Acari</taxon>
        <taxon>Parasitiformes</taxon>
        <taxon>Ixodida</taxon>
        <taxon>Ixodoidea</taxon>
        <taxon>Ixodidae</taxon>
        <taxon>Rhipicephalinae</taxon>
        <taxon>Rhipicephalus</taxon>
        <taxon>Boophilus</taxon>
    </lineage>
</organism>
<proteinExistence type="predicted"/>
<evidence type="ECO:0000313" key="4">
    <source>
        <dbReference type="Proteomes" id="UP000821866"/>
    </source>
</evidence>
<feature type="signal peptide" evidence="2">
    <location>
        <begin position="1"/>
        <end position="22"/>
    </location>
</feature>
<accession>A0A9J6DIS6</accession>
<dbReference type="VEuPathDB" id="VectorBase:LOC119174749"/>
<dbReference type="EMBL" id="JABSTU010000009">
    <property type="protein sequence ID" value="KAH8021954.1"/>
    <property type="molecule type" value="Genomic_DNA"/>
</dbReference>
<comment type="caution">
    <text evidence="3">The sequence shown here is derived from an EMBL/GenBank/DDBJ whole genome shotgun (WGS) entry which is preliminary data.</text>
</comment>
<feature type="chain" id="PRO_5039925356" evidence="2">
    <location>
        <begin position="23"/>
        <end position="207"/>
    </location>
</feature>
<feature type="region of interest" description="Disordered" evidence="1">
    <location>
        <begin position="158"/>
        <end position="207"/>
    </location>
</feature>
<sequence length="207" mass="21972">MKPRTRCIALGVLIVALFLTETTVNKTLTSLTHAGVPTEPSVATPEACPVPQCSGPKCRGTKLGPNGCQVCDCDGPEQCPVVQCAPGCIAEESAPEGRCPTCVCNAAPAYSNRAVDVPCFTPLLREALRRLAEVEEQLHQLRLLTQENGVRLHRLLPPVEHHPHQHPPHHPHHQPHHPAPPHAGNPEAPPPPAAPAGGDAKHANSTA</sequence>
<reference evidence="3" key="1">
    <citation type="journal article" date="2020" name="Cell">
        <title>Large-Scale Comparative Analyses of Tick Genomes Elucidate Their Genetic Diversity and Vector Capacities.</title>
        <authorList>
            <consortium name="Tick Genome and Microbiome Consortium (TIGMIC)"/>
            <person name="Jia N."/>
            <person name="Wang J."/>
            <person name="Shi W."/>
            <person name="Du L."/>
            <person name="Sun Y."/>
            <person name="Zhan W."/>
            <person name="Jiang J.F."/>
            <person name="Wang Q."/>
            <person name="Zhang B."/>
            <person name="Ji P."/>
            <person name="Bell-Sakyi L."/>
            <person name="Cui X.M."/>
            <person name="Yuan T.T."/>
            <person name="Jiang B.G."/>
            <person name="Yang W.F."/>
            <person name="Lam T.T."/>
            <person name="Chang Q.C."/>
            <person name="Ding S.J."/>
            <person name="Wang X.J."/>
            <person name="Zhu J.G."/>
            <person name="Ruan X.D."/>
            <person name="Zhao L."/>
            <person name="Wei J.T."/>
            <person name="Ye R.Z."/>
            <person name="Que T.C."/>
            <person name="Du C.H."/>
            <person name="Zhou Y.H."/>
            <person name="Cheng J.X."/>
            <person name="Dai P.F."/>
            <person name="Guo W.B."/>
            <person name="Han X.H."/>
            <person name="Huang E.J."/>
            <person name="Li L.F."/>
            <person name="Wei W."/>
            <person name="Gao Y.C."/>
            <person name="Liu J.Z."/>
            <person name="Shao H.Z."/>
            <person name="Wang X."/>
            <person name="Wang C.C."/>
            <person name="Yang T.C."/>
            <person name="Huo Q.B."/>
            <person name="Li W."/>
            <person name="Chen H.Y."/>
            <person name="Chen S.E."/>
            <person name="Zhou L.G."/>
            <person name="Ni X.B."/>
            <person name="Tian J.H."/>
            <person name="Sheng Y."/>
            <person name="Liu T."/>
            <person name="Pan Y.S."/>
            <person name="Xia L.Y."/>
            <person name="Li J."/>
            <person name="Zhao F."/>
            <person name="Cao W.C."/>
        </authorList>
    </citation>
    <scope>NUCLEOTIDE SEQUENCE</scope>
    <source>
        <strain evidence="3">Rmic-2018</strain>
    </source>
</reference>
<evidence type="ECO:0000313" key="3">
    <source>
        <dbReference type="EMBL" id="KAH8021954.1"/>
    </source>
</evidence>
<gene>
    <name evidence="3" type="ORF">HPB51_018803</name>
</gene>
<name>A0A9J6DIS6_RHIMP</name>
<reference evidence="3" key="2">
    <citation type="submission" date="2021-09" db="EMBL/GenBank/DDBJ databases">
        <authorList>
            <person name="Jia N."/>
            <person name="Wang J."/>
            <person name="Shi W."/>
            <person name="Du L."/>
            <person name="Sun Y."/>
            <person name="Zhan W."/>
            <person name="Jiang J."/>
            <person name="Wang Q."/>
            <person name="Zhang B."/>
            <person name="Ji P."/>
            <person name="Sakyi L.B."/>
            <person name="Cui X."/>
            <person name="Yuan T."/>
            <person name="Jiang B."/>
            <person name="Yang W."/>
            <person name="Lam T.T.-Y."/>
            <person name="Chang Q."/>
            <person name="Ding S."/>
            <person name="Wang X."/>
            <person name="Zhu J."/>
            <person name="Ruan X."/>
            <person name="Zhao L."/>
            <person name="Wei J."/>
            <person name="Que T."/>
            <person name="Du C."/>
            <person name="Cheng J."/>
            <person name="Dai P."/>
            <person name="Han X."/>
            <person name="Huang E."/>
            <person name="Gao Y."/>
            <person name="Liu J."/>
            <person name="Shao H."/>
            <person name="Ye R."/>
            <person name="Li L."/>
            <person name="Wei W."/>
            <person name="Wang X."/>
            <person name="Wang C."/>
            <person name="Huo Q."/>
            <person name="Li W."/>
            <person name="Guo W."/>
            <person name="Chen H."/>
            <person name="Chen S."/>
            <person name="Zhou L."/>
            <person name="Zhou L."/>
            <person name="Ni X."/>
            <person name="Tian J."/>
            <person name="Zhou Y."/>
            <person name="Sheng Y."/>
            <person name="Liu T."/>
            <person name="Pan Y."/>
            <person name="Xia L."/>
            <person name="Li J."/>
            <person name="Zhao F."/>
            <person name="Cao W."/>
        </authorList>
    </citation>
    <scope>NUCLEOTIDE SEQUENCE</scope>
    <source>
        <strain evidence="3">Rmic-2018</strain>
        <tissue evidence="3">Larvae</tissue>
    </source>
</reference>
<dbReference type="Proteomes" id="UP000821866">
    <property type="component" value="Chromosome 7"/>
</dbReference>
<keyword evidence="4" id="KW-1185">Reference proteome</keyword>
<evidence type="ECO:0000256" key="1">
    <source>
        <dbReference type="SAM" id="MobiDB-lite"/>
    </source>
</evidence>
<keyword evidence="2" id="KW-0732">Signal</keyword>
<feature type="compositionally biased region" description="Basic residues" evidence="1">
    <location>
        <begin position="163"/>
        <end position="176"/>
    </location>
</feature>
<dbReference type="AlphaFoldDB" id="A0A9J6DIS6"/>
<evidence type="ECO:0000256" key="2">
    <source>
        <dbReference type="SAM" id="SignalP"/>
    </source>
</evidence>